<dbReference type="Proteomes" id="UP001642260">
    <property type="component" value="Unassembled WGS sequence"/>
</dbReference>
<dbReference type="AlphaFoldDB" id="A0ABC8KQZ6"/>
<dbReference type="SUPFAM" id="SSF56112">
    <property type="entry name" value="Protein kinase-like (PK-like)"/>
    <property type="match status" value="1"/>
</dbReference>
<evidence type="ECO:0000313" key="1">
    <source>
        <dbReference type="EMBL" id="CAH8359526.1"/>
    </source>
</evidence>
<proteinExistence type="predicted"/>
<accession>A0ABC8KQZ6</accession>
<gene>
    <name evidence="1" type="ORF">ERUC_LOCUS25282</name>
</gene>
<comment type="caution">
    <text evidence="1">The sequence shown here is derived from an EMBL/GenBank/DDBJ whole genome shotgun (WGS) entry which is preliminary data.</text>
</comment>
<dbReference type="Gene3D" id="1.10.510.10">
    <property type="entry name" value="Transferase(Phosphotransferase) domain 1"/>
    <property type="match status" value="1"/>
</dbReference>
<evidence type="ECO:0000313" key="2">
    <source>
        <dbReference type="Proteomes" id="UP001642260"/>
    </source>
</evidence>
<reference evidence="1 2" key="1">
    <citation type="submission" date="2022-03" db="EMBL/GenBank/DDBJ databases">
        <authorList>
            <person name="Macdonald S."/>
            <person name="Ahmed S."/>
            <person name="Newling K."/>
        </authorList>
    </citation>
    <scope>NUCLEOTIDE SEQUENCE [LARGE SCALE GENOMIC DNA]</scope>
</reference>
<protein>
    <submittedName>
        <fullName evidence="1">Uncharacterized protein</fullName>
    </submittedName>
</protein>
<keyword evidence="2" id="KW-1185">Reference proteome</keyword>
<dbReference type="EMBL" id="CAKOAT010264489">
    <property type="protein sequence ID" value="CAH8359526.1"/>
    <property type="molecule type" value="Genomic_DNA"/>
</dbReference>
<organism evidence="1 2">
    <name type="scientific">Eruca vesicaria subsp. sativa</name>
    <name type="common">Garden rocket</name>
    <name type="synonym">Eruca sativa</name>
    <dbReference type="NCBI Taxonomy" id="29727"/>
    <lineage>
        <taxon>Eukaryota</taxon>
        <taxon>Viridiplantae</taxon>
        <taxon>Streptophyta</taxon>
        <taxon>Embryophyta</taxon>
        <taxon>Tracheophyta</taxon>
        <taxon>Spermatophyta</taxon>
        <taxon>Magnoliopsida</taxon>
        <taxon>eudicotyledons</taxon>
        <taxon>Gunneridae</taxon>
        <taxon>Pentapetalae</taxon>
        <taxon>rosids</taxon>
        <taxon>malvids</taxon>
        <taxon>Brassicales</taxon>
        <taxon>Brassicaceae</taxon>
        <taxon>Brassiceae</taxon>
        <taxon>Eruca</taxon>
    </lineage>
</organism>
<dbReference type="InterPro" id="IPR011009">
    <property type="entry name" value="Kinase-like_dom_sf"/>
</dbReference>
<name>A0ABC8KQZ6_ERUVS</name>
<sequence length="134" mass="15032">MPWACLDIDLLEALLFDGNAPEISESVACDARVFIETCFARNPEERGSASELLLHRFLHPQEEGEKVISVVAAGKKRDSLSLRINKSTDITKKPLKEKIFPSNPPKSKKILNSLVRLKIMLMMKRSVSKLVSVQ</sequence>